<dbReference type="InterPro" id="IPR002347">
    <property type="entry name" value="SDR_fam"/>
</dbReference>
<accession>A0ABV2H768</accession>
<evidence type="ECO:0000313" key="5">
    <source>
        <dbReference type="Proteomes" id="UP001549031"/>
    </source>
</evidence>
<evidence type="ECO:0000256" key="1">
    <source>
        <dbReference type="ARBA" id="ARBA00006484"/>
    </source>
</evidence>
<dbReference type="InterPro" id="IPR006311">
    <property type="entry name" value="TAT_signal"/>
</dbReference>
<feature type="region of interest" description="Disordered" evidence="3">
    <location>
        <begin position="148"/>
        <end position="187"/>
    </location>
</feature>
<dbReference type="PANTHER" id="PTHR48107:SF16">
    <property type="entry name" value="NADPH-DEPENDENT ALDEHYDE REDUCTASE 1, CHLOROPLASTIC"/>
    <property type="match status" value="1"/>
</dbReference>
<organism evidence="4 5">
    <name type="scientific">Pseudorhizobium tarimense</name>
    <dbReference type="NCBI Taxonomy" id="1079109"/>
    <lineage>
        <taxon>Bacteria</taxon>
        <taxon>Pseudomonadati</taxon>
        <taxon>Pseudomonadota</taxon>
        <taxon>Alphaproteobacteria</taxon>
        <taxon>Hyphomicrobiales</taxon>
        <taxon>Rhizobiaceae</taxon>
        <taxon>Rhizobium/Agrobacterium group</taxon>
        <taxon>Pseudorhizobium</taxon>
    </lineage>
</organism>
<evidence type="ECO:0000256" key="3">
    <source>
        <dbReference type="SAM" id="MobiDB-lite"/>
    </source>
</evidence>
<keyword evidence="5" id="KW-1185">Reference proteome</keyword>
<dbReference type="PROSITE" id="PS51318">
    <property type="entry name" value="TAT"/>
    <property type="match status" value="1"/>
</dbReference>
<comment type="caution">
    <text evidence="4">The sequence shown here is derived from an EMBL/GenBank/DDBJ whole genome shotgun (WGS) entry which is preliminary data.</text>
</comment>
<evidence type="ECO:0008006" key="6">
    <source>
        <dbReference type="Google" id="ProtNLM"/>
    </source>
</evidence>
<dbReference type="EMBL" id="JBEPLJ010000008">
    <property type="protein sequence ID" value="MET3586339.1"/>
    <property type="molecule type" value="Genomic_DNA"/>
</dbReference>
<dbReference type="Pfam" id="PF00106">
    <property type="entry name" value="adh_short"/>
    <property type="match status" value="1"/>
</dbReference>
<proteinExistence type="inferred from homology"/>
<protein>
    <recommendedName>
        <fullName evidence="6">Short chain dehydrogenase</fullName>
    </recommendedName>
</protein>
<feature type="compositionally biased region" description="Low complexity" evidence="3">
    <location>
        <begin position="154"/>
        <end position="176"/>
    </location>
</feature>
<feature type="compositionally biased region" description="Low complexity" evidence="3">
    <location>
        <begin position="30"/>
        <end position="41"/>
    </location>
</feature>
<feature type="region of interest" description="Disordered" evidence="3">
    <location>
        <begin position="27"/>
        <end position="93"/>
    </location>
</feature>
<keyword evidence="2" id="KW-0560">Oxidoreductase</keyword>
<evidence type="ECO:0000256" key="2">
    <source>
        <dbReference type="ARBA" id="ARBA00023002"/>
    </source>
</evidence>
<reference evidence="4 5" key="1">
    <citation type="submission" date="2024-06" db="EMBL/GenBank/DDBJ databases">
        <title>Genomic Encyclopedia of Type Strains, Phase IV (KMG-IV): sequencing the most valuable type-strain genomes for metagenomic binning, comparative biology and taxonomic classification.</title>
        <authorList>
            <person name="Goeker M."/>
        </authorList>
    </citation>
    <scope>NUCLEOTIDE SEQUENCE [LARGE SCALE GENOMIC DNA]</scope>
    <source>
        <strain evidence="4 5">DSM 105042</strain>
    </source>
</reference>
<dbReference type="InterPro" id="IPR036291">
    <property type="entry name" value="NAD(P)-bd_dom_sf"/>
</dbReference>
<dbReference type="PANTHER" id="PTHR48107">
    <property type="entry name" value="NADPH-DEPENDENT ALDEHYDE REDUCTASE-LIKE PROTEIN, CHLOROPLASTIC-RELATED"/>
    <property type="match status" value="1"/>
</dbReference>
<gene>
    <name evidence="4" type="ORF">ABID21_002456</name>
</gene>
<feature type="compositionally biased region" description="Basic and acidic residues" evidence="3">
    <location>
        <begin position="72"/>
        <end position="81"/>
    </location>
</feature>
<dbReference type="Gene3D" id="3.40.50.720">
    <property type="entry name" value="NAD(P)-binding Rossmann-like Domain"/>
    <property type="match status" value="1"/>
</dbReference>
<dbReference type="SUPFAM" id="SSF51735">
    <property type="entry name" value="NAD(P)-binding Rossmann-fold domains"/>
    <property type="match status" value="1"/>
</dbReference>
<evidence type="ECO:0000313" key="4">
    <source>
        <dbReference type="EMBL" id="MET3586339.1"/>
    </source>
</evidence>
<comment type="similarity">
    <text evidence="1">Belongs to the short-chain dehydrogenases/reductases (SDR) family.</text>
</comment>
<sequence length="187" mass="19831">MSNHEVDPTRRLVLGGLSTGVAAAAFSGRANAQQSAATPAAEPLQDPTTKYPQPPFPRQSQEWPGLTSRMEPVPDHGEETYRGSGRLTGRKGLITGGDSGIGRAAAIAHAREGADVAIGYLEPEEADAQEVLDLIRAEGRKAVALPGDIRTKPSASRSSPMPSSSWAGSTSSSTMRRASNRWLLWRT</sequence>
<dbReference type="Proteomes" id="UP001549031">
    <property type="component" value="Unassembled WGS sequence"/>
</dbReference>
<name>A0ABV2H768_9HYPH</name>